<evidence type="ECO:0000313" key="2">
    <source>
        <dbReference type="Proteomes" id="UP000033664"/>
    </source>
</evidence>
<dbReference type="GeneID" id="58230147"/>
<proteinExistence type="predicted"/>
<comment type="caution">
    <text evidence="1">The sequence shown here is derived from an EMBL/GenBank/DDBJ whole genome shotgun (WGS) entry which is preliminary data.</text>
</comment>
<accession>A0A0F4PHU3</accession>
<gene>
    <name evidence="1" type="ORF">TW72_16750</name>
</gene>
<keyword evidence="2" id="KW-1185">Reference proteome</keyword>
<dbReference type="RefSeq" id="WP_045980617.1">
    <property type="nucleotide sequence ID" value="NZ_JXXY01000023.1"/>
</dbReference>
<evidence type="ECO:0000313" key="1">
    <source>
        <dbReference type="EMBL" id="KJY96472.1"/>
    </source>
</evidence>
<dbReference type="AlphaFoldDB" id="A0A0F4PHU3"/>
<dbReference type="OrthoDB" id="6384639at2"/>
<reference evidence="1 2" key="1">
    <citation type="journal article" date="2015" name="BMC Genomics">
        <title>Genome mining reveals unlocked bioactive potential of marine Gram-negative bacteria.</title>
        <authorList>
            <person name="Machado H."/>
            <person name="Sonnenschein E.C."/>
            <person name="Melchiorsen J."/>
            <person name="Gram L."/>
        </authorList>
    </citation>
    <scope>NUCLEOTIDE SEQUENCE [LARGE SCALE GENOMIC DNA]</scope>
    <source>
        <strain evidence="1 2">S3137</strain>
    </source>
</reference>
<dbReference type="Proteomes" id="UP000033664">
    <property type="component" value="Unassembled WGS sequence"/>
</dbReference>
<dbReference type="PATRIC" id="fig|151081.8.peg.3696"/>
<organism evidence="1 2">
    <name type="scientific">Pseudoalteromonas ruthenica</name>
    <dbReference type="NCBI Taxonomy" id="151081"/>
    <lineage>
        <taxon>Bacteria</taxon>
        <taxon>Pseudomonadati</taxon>
        <taxon>Pseudomonadota</taxon>
        <taxon>Gammaproteobacteria</taxon>
        <taxon>Alteromonadales</taxon>
        <taxon>Pseudoalteromonadaceae</taxon>
        <taxon>Pseudoalteromonas</taxon>
    </lineage>
</organism>
<name>A0A0F4PHU3_9GAMM</name>
<protein>
    <submittedName>
        <fullName evidence="1">Uncharacterized protein</fullName>
    </submittedName>
</protein>
<sequence length="286" mass="33504">MSWYPDDKTWLKARKAQWKEVKESLKEMYVYEPKDIKLIKEYFLYGPDKEPMRTVNNDGGIKRKISYMGMIAIWLYPSFDKESIIKELHKFRSTVQYQDGSIMQYDTGANRVLEFCEDDFEAHKSATDDGDTSFFQGKEQLLAELLLPSSVEEESWFKNSLKDGDDDRINEKCERKIRKVINVLSLYLSRHMENPNPNYIYRYRLSYCISALKNFKGSEFRAKILKENLVTFFTALEKITASPNDYPQCFVETAQEFTRLFNEADLPDSVHALLAPYIKAAKESVD</sequence>
<dbReference type="EMBL" id="JXXZ01000016">
    <property type="protein sequence ID" value="KJY96472.1"/>
    <property type="molecule type" value="Genomic_DNA"/>
</dbReference>